<dbReference type="STRING" id="94208.A0A2S4KV44"/>
<comment type="subcellular location">
    <subcellularLocation>
        <location evidence="1">Nucleus</location>
    </subcellularLocation>
</comment>
<dbReference type="SUPFAM" id="SSF47095">
    <property type="entry name" value="HMG-box"/>
    <property type="match status" value="1"/>
</dbReference>
<feature type="compositionally biased region" description="Polar residues" evidence="4">
    <location>
        <begin position="202"/>
        <end position="212"/>
    </location>
</feature>
<dbReference type="EMBL" id="PKSG01000576">
    <property type="protein sequence ID" value="POR34052.1"/>
    <property type="molecule type" value="Genomic_DNA"/>
</dbReference>
<reference evidence="6 7" key="1">
    <citation type="submission" date="2018-01" db="EMBL/GenBank/DDBJ databases">
        <title>Harnessing the power of phylogenomics to disentangle the directionality and signatures of interkingdom host jumping in the parasitic fungal genus Tolypocladium.</title>
        <authorList>
            <person name="Quandt C.A."/>
            <person name="Patterson W."/>
            <person name="Spatafora J.W."/>
        </authorList>
    </citation>
    <scope>NUCLEOTIDE SEQUENCE [LARGE SCALE GENOMIC DNA]</scope>
    <source>
        <strain evidence="6 7">NRBC 100945</strain>
    </source>
</reference>
<protein>
    <recommendedName>
        <fullName evidence="5">HMG box domain-containing protein</fullName>
    </recommendedName>
</protein>
<proteinExistence type="predicted"/>
<evidence type="ECO:0000256" key="3">
    <source>
        <dbReference type="SAM" id="Coils"/>
    </source>
</evidence>
<dbReference type="Proteomes" id="UP000237481">
    <property type="component" value="Unassembled WGS sequence"/>
</dbReference>
<dbReference type="InterPro" id="IPR036910">
    <property type="entry name" value="HMG_box_dom_sf"/>
</dbReference>
<dbReference type="CDD" id="cd00084">
    <property type="entry name" value="HMG-box_SF"/>
    <property type="match status" value="1"/>
</dbReference>
<dbReference type="AlphaFoldDB" id="A0A2S4KV44"/>
<dbReference type="OrthoDB" id="10070927at2759"/>
<evidence type="ECO:0000256" key="1">
    <source>
        <dbReference type="ARBA" id="ARBA00004123"/>
    </source>
</evidence>
<feature type="compositionally biased region" description="Basic and acidic residues" evidence="4">
    <location>
        <begin position="268"/>
        <end position="322"/>
    </location>
</feature>
<keyword evidence="3" id="KW-0175">Coiled coil</keyword>
<evidence type="ECO:0000256" key="2">
    <source>
        <dbReference type="ARBA" id="ARBA00023242"/>
    </source>
</evidence>
<organism evidence="6 7">
    <name type="scientific">Tolypocladium paradoxum</name>
    <dbReference type="NCBI Taxonomy" id="94208"/>
    <lineage>
        <taxon>Eukaryota</taxon>
        <taxon>Fungi</taxon>
        <taxon>Dikarya</taxon>
        <taxon>Ascomycota</taxon>
        <taxon>Pezizomycotina</taxon>
        <taxon>Sordariomycetes</taxon>
        <taxon>Hypocreomycetidae</taxon>
        <taxon>Hypocreales</taxon>
        <taxon>Ophiocordycipitaceae</taxon>
        <taxon>Tolypocladium</taxon>
    </lineage>
</organism>
<comment type="caution">
    <text evidence="6">The sequence shown here is derived from an EMBL/GenBank/DDBJ whole genome shotgun (WGS) entry which is preliminary data.</text>
</comment>
<dbReference type="InterPro" id="IPR009071">
    <property type="entry name" value="HMG_box_dom"/>
</dbReference>
<evidence type="ECO:0000313" key="6">
    <source>
        <dbReference type="EMBL" id="POR34052.1"/>
    </source>
</evidence>
<feature type="compositionally biased region" description="Basic and acidic residues" evidence="4">
    <location>
        <begin position="245"/>
        <end position="258"/>
    </location>
</feature>
<feature type="region of interest" description="Disordered" evidence="4">
    <location>
        <begin position="137"/>
        <end position="349"/>
    </location>
</feature>
<feature type="compositionally biased region" description="Acidic residues" evidence="4">
    <location>
        <begin position="323"/>
        <end position="341"/>
    </location>
</feature>
<feature type="compositionally biased region" description="Basic and acidic residues" evidence="4">
    <location>
        <begin position="157"/>
        <end position="173"/>
    </location>
</feature>
<feature type="domain" description="HMG box" evidence="5">
    <location>
        <begin position="232"/>
        <end position="306"/>
    </location>
</feature>
<dbReference type="GO" id="GO:0005634">
    <property type="term" value="C:nucleus"/>
    <property type="evidence" value="ECO:0007669"/>
    <property type="project" value="UniProtKB-SubCell"/>
</dbReference>
<accession>A0A2S4KV44</accession>
<keyword evidence="7" id="KW-1185">Reference proteome</keyword>
<evidence type="ECO:0000256" key="4">
    <source>
        <dbReference type="SAM" id="MobiDB-lite"/>
    </source>
</evidence>
<feature type="coiled-coil region" evidence="3">
    <location>
        <begin position="98"/>
        <end position="132"/>
    </location>
</feature>
<name>A0A2S4KV44_9HYPO</name>
<sequence length="349" mass="38588">MAPQSSSHPHLIPERNASCLGRRASHRTASRRCSCQPLHPLALPSRNRAAPHLNSAPVIMPPRKRIAEVDPIPAVPPSLPPSVEEAYRRKCVQLKNRTNEVEDANDAARLRLARIKRQAEKLRIERAFLLEQLAKRTSTNVEDSEGSPSPPPTLADFRNELDANPRKPKDKPLRIKRGHRKSAVNDADAKGGAAGSFKEPASPTSETQSHPPESQAKRGESATGSANGVSKPSRGATSAFGLYCMEERPILEAKNKEDGDGDANIDEELSRGWDELPEADKDEFRTKLAETLAKEKQHRDSKDADDSNKKEGKSDGDDKPEMQDEDVEMANYDTEDQDQETQMDRDGDE</sequence>
<dbReference type="InterPro" id="IPR056513">
    <property type="entry name" value="INO80F"/>
</dbReference>
<gene>
    <name evidence="6" type="ORF">TPAR_05729</name>
</gene>
<feature type="region of interest" description="Disordered" evidence="4">
    <location>
        <begin position="1"/>
        <end position="23"/>
    </location>
</feature>
<evidence type="ECO:0000313" key="7">
    <source>
        <dbReference type="Proteomes" id="UP000237481"/>
    </source>
</evidence>
<evidence type="ECO:0000259" key="5">
    <source>
        <dbReference type="SMART" id="SM00398"/>
    </source>
</evidence>
<keyword evidence="2" id="KW-0539">Nucleus</keyword>
<dbReference type="Gene3D" id="1.10.30.10">
    <property type="entry name" value="High mobility group box domain"/>
    <property type="match status" value="1"/>
</dbReference>
<dbReference type="SMART" id="SM00398">
    <property type="entry name" value="HMG"/>
    <property type="match status" value="1"/>
</dbReference>
<dbReference type="Pfam" id="PF24245">
    <property type="entry name" value="INO80F"/>
    <property type="match status" value="1"/>
</dbReference>